<organism evidence="1 2">
    <name type="scientific">Massilia aurea</name>
    <dbReference type="NCBI Taxonomy" id="373040"/>
    <lineage>
        <taxon>Bacteria</taxon>
        <taxon>Pseudomonadati</taxon>
        <taxon>Pseudomonadota</taxon>
        <taxon>Betaproteobacteria</taxon>
        <taxon>Burkholderiales</taxon>
        <taxon>Oxalobacteraceae</taxon>
        <taxon>Telluria group</taxon>
        <taxon>Massilia</taxon>
    </lineage>
</organism>
<dbReference type="EMBL" id="JACHBX010000005">
    <property type="protein sequence ID" value="MBB6136124.1"/>
    <property type="molecule type" value="Genomic_DNA"/>
</dbReference>
<evidence type="ECO:0000313" key="1">
    <source>
        <dbReference type="EMBL" id="MBB6136124.1"/>
    </source>
</evidence>
<keyword evidence="2" id="KW-1185">Reference proteome</keyword>
<dbReference type="Proteomes" id="UP000540787">
    <property type="component" value="Unassembled WGS sequence"/>
</dbReference>
<accession>A0A7X0CGL3</accession>
<sequence length="67" mass="7399">MDMRLREQVKARGQVKVQEAPLVGDLVRAPEKVLAMQVVGQAQQEGFLGEIVAMVKHADTGLFNLPR</sequence>
<gene>
    <name evidence="1" type="ORF">HD842_004301</name>
</gene>
<proteinExistence type="predicted"/>
<evidence type="ECO:0000313" key="2">
    <source>
        <dbReference type="Proteomes" id="UP000540787"/>
    </source>
</evidence>
<name>A0A7X0CGL3_9BURK</name>
<dbReference type="AlphaFoldDB" id="A0A7X0CGL3"/>
<dbReference type="RefSeq" id="WP_183557119.1">
    <property type="nucleotide sequence ID" value="NZ_JACHBX010000005.1"/>
</dbReference>
<reference evidence="1 2" key="1">
    <citation type="submission" date="2020-08" db="EMBL/GenBank/DDBJ databases">
        <title>The Agave Microbiome: Exploring the role of microbial communities in plant adaptations to desert environments.</title>
        <authorList>
            <person name="Partida-Martinez L.P."/>
        </authorList>
    </citation>
    <scope>NUCLEOTIDE SEQUENCE [LARGE SCALE GENOMIC DNA]</scope>
    <source>
        <strain evidence="1 2">AT3.2</strain>
    </source>
</reference>
<comment type="caution">
    <text evidence="1">The sequence shown here is derived from an EMBL/GenBank/DDBJ whole genome shotgun (WGS) entry which is preliminary data.</text>
</comment>
<protein>
    <submittedName>
        <fullName evidence="1">Uncharacterized protein</fullName>
    </submittedName>
</protein>